<sequence>MYSANRKQDMKLAKLIGHTLHRINLQRKRTEGSTKGKNIRGRPLLDYMGQLARDIGCPMLNLLQFKKKNRECPPGVEPIDVSNWTGIDCEDDMNQCYNSDNETVCCNNECS</sequence>
<accession>A0A5E4MTZ7</accession>
<dbReference type="Proteomes" id="UP000325440">
    <property type="component" value="Unassembled WGS sequence"/>
</dbReference>
<dbReference type="AlphaFoldDB" id="A0A5E4MTZ7"/>
<evidence type="ECO:0000313" key="2">
    <source>
        <dbReference type="Proteomes" id="UP000325440"/>
    </source>
</evidence>
<protein>
    <submittedName>
        <fullName evidence="1">Uncharacterized protein</fullName>
    </submittedName>
</protein>
<name>A0A5E4MTZ7_9HEMI</name>
<proteinExistence type="predicted"/>
<reference evidence="1 2" key="1">
    <citation type="submission" date="2019-08" db="EMBL/GenBank/DDBJ databases">
        <authorList>
            <person name="Alioto T."/>
            <person name="Alioto T."/>
            <person name="Gomez Garrido J."/>
        </authorList>
    </citation>
    <scope>NUCLEOTIDE SEQUENCE [LARGE SCALE GENOMIC DNA]</scope>
</reference>
<gene>
    <name evidence="1" type="ORF">CINCED_3A006398</name>
</gene>
<keyword evidence="2" id="KW-1185">Reference proteome</keyword>
<evidence type="ECO:0000313" key="1">
    <source>
        <dbReference type="EMBL" id="VVC32901.1"/>
    </source>
</evidence>
<dbReference type="EMBL" id="CABPRJ010000960">
    <property type="protein sequence ID" value="VVC32901.1"/>
    <property type="molecule type" value="Genomic_DNA"/>
</dbReference>
<organism evidence="1 2">
    <name type="scientific">Cinara cedri</name>
    <dbReference type="NCBI Taxonomy" id="506608"/>
    <lineage>
        <taxon>Eukaryota</taxon>
        <taxon>Metazoa</taxon>
        <taxon>Ecdysozoa</taxon>
        <taxon>Arthropoda</taxon>
        <taxon>Hexapoda</taxon>
        <taxon>Insecta</taxon>
        <taxon>Pterygota</taxon>
        <taxon>Neoptera</taxon>
        <taxon>Paraneoptera</taxon>
        <taxon>Hemiptera</taxon>
        <taxon>Sternorrhyncha</taxon>
        <taxon>Aphidomorpha</taxon>
        <taxon>Aphidoidea</taxon>
        <taxon>Aphididae</taxon>
        <taxon>Lachninae</taxon>
        <taxon>Cinara</taxon>
    </lineage>
</organism>